<dbReference type="PANTHER" id="PTHR33223:SF11">
    <property type="entry name" value="ELEMENT PROTEIN, PUTATIVE-RELATED"/>
    <property type="match status" value="1"/>
</dbReference>
<gene>
    <name evidence="2" type="ORF">Tci_313095</name>
</gene>
<feature type="region of interest" description="Disordered" evidence="1">
    <location>
        <begin position="1"/>
        <end position="85"/>
    </location>
</feature>
<proteinExistence type="predicted"/>
<keyword evidence="2" id="KW-0695">RNA-directed DNA polymerase</keyword>
<dbReference type="InterPro" id="IPR043502">
    <property type="entry name" value="DNA/RNA_pol_sf"/>
</dbReference>
<evidence type="ECO:0000256" key="1">
    <source>
        <dbReference type="SAM" id="MobiDB-lite"/>
    </source>
</evidence>
<dbReference type="PANTHER" id="PTHR33223">
    <property type="entry name" value="CCHC-TYPE DOMAIN-CONTAINING PROTEIN"/>
    <property type="match status" value="1"/>
</dbReference>
<dbReference type="GO" id="GO:0003964">
    <property type="term" value="F:RNA-directed DNA polymerase activity"/>
    <property type="evidence" value="ECO:0007669"/>
    <property type="project" value="UniProtKB-KW"/>
</dbReference>
<feature type="compositionally biased region" description="Basic residues" evidence="1">
    <location>
        <begin position="57"/>
        <end position="72"/>
    </location>
</feature>
<organism evidence="2">
    <name type="scientific">Tanacetum cinerariifolium</name>
    <name type="common">Dalmatian daisy</name>
    <name type="synonym">Chrysanthemum cinerariifolium</name>
    <dbReference type="NCBI Taxonomy" id="118510"/>
    <lineage>
        <taxon>Eukaryota</taxon>
        <taxon>Viridiplantae</taxon>
        <taxon>Streptophyta</taxon>
        <taxon>Embryophyta</taxon>
        <taxon>Tracheophyta</taxon>
        <taxon>Spermatophyta</taxon>
        <taxon>Magnoliopsida</taxon>
        <taxon>eudicotyledons</taxon>
        <taxon>Gunneridae</taxon>
        <taxon>Pentapetalae</taxon>
        <taxon>asterids</taxon>
        <taxon>campanulids</taxon>
        <taxon>Asterales</taxon>
        <taxon>Asteraceae</taxon>
        <taxon>Asteroideae</taxon>
        <taxon>Anthemideae</taxon>
        <taxon>Anthemidinae</taxon>
        <taxon>Tanacetum</taxon>
    </lineage>
</organism>
<evidence type="ECO:0000313" key="2">
    <source>
        <dbReference type="EMBL" id="GEX41120.1"/>
    </source>
</evidence>
<sequence>MSRSPEPNPSVFSRIRRDRPESPRHRPGGKGRRDGGVFNRLRSKRKSVFAHLESRHQSYRSRRTKPVPKKHYHEGTSSRDPFPPHIRYFDIPKKIRMPSNVKTYDESDDPEDHLKFFQAATKVERWKMPTWCHMFNSTLTGSARIKVNSKLHHNDNTRKKRNNKFCEFHGEVRHNTDECMHLKRQIEELIKDRKLSYVIKELKQGSGKDQPKAAKKGEASGKDKDMAILMVQPWQRVARHRITQSFSPNPEISFPTLGEENGVEGPMVIEVEIESHFIHRIYVQGGLVSEILYEHCFNRLCPEVKSQTVSSTAPLIDFSGEIIWPMGQILLLVKIGDAKHLTSAWMNFVVVMSPSSYNWIIGRPKELRGICRRPGNQKAHGTRNNKGHRRNVQDLKRNKYEAKPQEMHLWDARRYVLRIQGKHQGDKEKSLPFFKTLKKYTKKSDFQWTTKAEAAFKQMKILIAELPMLTVPLKKEELIVYLAATREAVIVVLMTERETKQMPIYFAKNISQGNFLADFIVERQEYDLLAAPMEIEEELSNTDHPV</sequence>
<protein>
    <submittedName>
        <fullName evidence="2">Reverse transcriptase domain-containing protein</fullName>
    </submittedName>
</protein>
<accession>A0A699H911</accession>
<comment type="caution">
    <text evidence="2">The sequence shown here is derived from an EMBL/GenBank/DDBJ whole genome shotgun (WGS) entry which is preliminary data.</text>
</comment>
<keyword evidence="2" id="KW-0808">Transferase</keyword>
<keyword evidence="2" id="KW-0548">Nucleotidyltransferase</keyword>
<dbReference type="EMBL" id="BKCJ010106772">
    <property type="protein sequence ID" value="GEX41120.1"/>
    <property type="molecule type" value="Genomic_DNA"/>
</dbReference>
<reference evidence="2" key="1">
    <citation type="journal article" date="2019" name="Sci. Rep.">
        <title>Draft genome of Tanacetum cinerariifolium, the natural source of mosquito coil.</title>
        <authorList>
            <person name="Yamashiro T."/>
            <person name="Shiraishi A."/>
            <person name="Satake H."/>
            <person name="Nakayama K."/>
        </authorList>
    </citation>
    <scope>NUCLEOTIDE SEQUENCE</scope>
</reference>
<dbReference type="AlphaFoldDB" id="A0A699H911"/>
<dbReference type="SUPFAM" id="SSF56672">
    <property type="entry name" value="DNA/RNA polymerases"/>
    <property type="match status" value="1"/>
</dbReference>
<name>A0A699H911_TANCI</name>